<keyword evidence="3" id="KW-1185">Reference proteome</keyword>
<dbReference type="Gene3D" id="3.40.50.10170">
    <property type="match status" value="1"/>
</dbReference>
<accession>A0A7S7M9K2</accession>
<keyword evidence="1" id="KW-0446">Lipid-binding</keyword>
<dbReference type="PANTHER" id="PTHR33434">
    <property type="entry name" value="DEGV DOMAIN-CONTAINING PROTEIN DR_1986-RELATED"/>
    <property type="match status" value="1"/>
</dbReference>
<sequence length="296" mass="32807">MAGYVLSCCSTVDLTHEWLGRRNITYLCFNYQLGDKTHKDDFGVTTPPAQLYAKMLAGEGVKTSQISAGEYLEHFERFLKQGQDVLHVCLSTGISGTYGSACSAAEELSRKYPERKVLVVDSLAASSGYGLLMDKLADLRDEGMGVEELATWATEHREKVNHWFFSSDLTFFVRGGRISRAAGVMGGLLKICPVMDVAPDGSLRVKEKIRTKARAIARDLELMEQLAEGGLDYDQKCFICQSECLDDARELARRVEEKFPKLDGRVEIFPIGATIGCHTGPGTVALFFWGKPRTQQ</sequence>
<name>A0A7S7M9K2_9ACTN</name>
<dbReference type="InterPro" id="IPR003797">
    <property type="entry name" value="DegV"/>
</dbReference>
<dbReference type="EMBL" id="CP063767">
    <property type="protein sequence ID" value="QOY61138.1"/>
    <property type="molecule type" value="Genomic_DNA"/>
</dbReference>
<dbReference type="PANTHER" id="PTHR33434:SF2">
    <property type="entry name" value="FATTY ACID-BINDING PROTEIN TM_1468"/>
    <property type="match status" value="1"/>
</dbReference>
<proteinExistence type="predicted"/>
<dbReference type="GO" id="GO:0008289">
    <property type="term" value="F:lipid binding"/>
    <property type="evidence" value="ECO:0007669"/>
    <property type="project" value="UniProtKB-KW"/>
</dbReference>
<dbReference type="KEGG" id="tio:INP52_02755"/>
<dbReference type="Proteomes" id="UP000593735">
    <property type="component" value="Chromosome"/>
</dbReference>
<dbReference type="SUPFAM" id="SSF82549">
    <property type="entry name" value="DAK1/DegV-like"/>
    <property type="match status" value="1"/>
</dbReference>
<evidence type="ECO:0000256" key="1">
    <source>
        <dbReference type="ARBA" id="ARBA00023121"/>
    </source>
</evidence>
<evidence type="ECO:0000313" key="3">
    <source>
        <dbReference type="Proteomes" id="UP000593735"/>
    </source>
</evidence>
<dbReference type="NCBIfam" id="TIGR00762">
    <property type="entry name" value="DegV"/>
    <property type="match status" value="1"/>
</dbReference>
<dbReference type="RefSeq" id="WP_194372209.1">
    <property type="nucleotide sequence ID" value="NZ_CP063767.1"/>
</dbReference>
<reference evidence="2 3" key="1">
    <citation type="submission" date="2020-10" db="EMBL/GenBank/DDBJ databases">
        <title>Olsenella immobilis sp.nov., isolated from the mud in a fermentation cellar used for the production of Chinese strong-flavoured liquor.</title>
        <authorList>
            <person name="Lu L."/>
        </authorList>
    </citation>
    <scope>NUCLEOTIDE SEQUENCE [LARGE SCALE GENOMIC DNA]</scope>
    <source>
        <strain evidence="2 3">LZLJ-2</strain>
    </source>
</reference>
<organism evidence="2 3">
    <name type="scientific">Thermophilibacter immobilis</name>
    <dbReference type="NCBI Taxonomy" id="2779519"/>
    <lineage>
        <taxon>Bacteria</taxon>
        <taxon>Bacillati</taxon>
        <taxon>Actinomycetota</taxon>
        <taxon>Coriobacteriia</taxon>
        <taxon>Coriobacteriales</taxon>
        <taxon>Atopobiaceae</taxon>
        <taxon>Thermophilibacter</taxon>
    </lineage>
</organism>
<dbReference type="Gene3D" id="3.30.1180.10">
    <property type="match status" value="1"/>
</dbReference>
<protein>
    <submittedName>
        <fullName evidence="2">DegV family protein</fullName>
    </submittedName>
</protein>
<gene>
    <name evidence="2" type="ORF">INP52_02755</name>
</gene>
<dbReference type="AlphaFoldDB" id="A0A7S7M9K2"/>
<dbReference type="Pfam" id="PF02645">
    <property type="entry name" value="DegV"/>
    <property type="match status" value="1"/>
</dbReference>
<dbReference type="InterPro" id="IPR043168">
    <property type="entry name" value="DegV_C"/>
</dbReference>
<dbReference type="InterPro" id="IPR050270">
    <property type="entry name" value="DegV_domain_contain"/>
</dbReference>
<dbReference type="PROSITE" id="PS51482">
    <property type="entry name" value="DEGV"/>
    <property type="match status" value="1"/>
</dbReference>
<evidence type="ECO:0000313" key="2">
    <source>
        <dbReference type="EMBL" id="QOY61138.1"/>
    </source>
</evidence>